<dbReference type="AlphaFoldDB" id="A0A9X3BNL1"/>
<keyword evidence="2" id="KW-0472">Membrane</keyword>
<evidence type="ECO:0000313" key="6">
    <source>
        <dbReference type="Proteomes" id="UP001140272"/>
    </source>
</evidence>
<keyword evidence="5" id="KW-1185">Reference proteome</keyword>
<evidence type="ECO:0000256" key="2">
    <source>
        <dbReference type="SAM" id="Phobius"/>
    </source>
</evidence>
<dbReference type="Proteomes" id="UP001140272">
    <property type="component" value="Unassembled WGS sequence"/>
</dbReference>
<keyword evidence="2" id="KW-1133">Transmembrane helix</keyword>
<feature type="region of interest" description="Disordered" evidence="1">
    <location>
        <begin position="59"/>
        <end position="153"/>
    </location>
</feature>
<reference evidence="4" key="3">
    <citation type="submission" date="2022-08" db="EMBL/GenBank/DDBJ databases">
        <title>Whole genome sequencing of non-tuberculosis mycobacteria type-strains.</title>
        <authorList>
            <person name="Igarashi Y."/>
            <person name="Osugi A."/>
            <person name="Mitarai S."/>
        </authorList>
    </citation>
    <scope>NUCLEOTIDE SEQUENCE</scope>
    <source>
        <strain evidence="4">JCM 16372</strain>
    </source>
</reference>
<organism evidence="3 6">
    <name type="scientific">Mycolicibacterium rufum</name>
    <dbReference type="NCBI Taxonomy" id="318424"/>
    <lineage>
        <taxon>Bacteria</taxon>
        <taxon>Bacillati</taxon>
        <taxon>Actinomycetota</taxon>
        <taxon>Actinomycetes</taxon>
        <taxon>Mycobacteriales</taxon>
        <taxon>Mycobacteriaceae</taxon>
        <taxon>Mycolicibacterium</taxon>
    </lineage>
</organism>
<feature type="compositionally biased region" description="Low complexity" evidence="1">
    <location>
        <begin position="69"/>
        <end position="115"/>
    </location>
</feature>
<evidence type="ECO:0000256" key="1">
    <source>
        <dbReference type="SAM" id="MobiDB-lite"/>
    </source>
</evidence>
<sequence>MAVTRPDRDDSARPEPPAVPWHNRTSTLLGASIAALVLIAVLITSASWVSRQFNEPEQAPLNFVDPSFSSTGETTATPTTTGTITSTSPPMTTDINPESTPPTTSGSETSGSETPTGPPPSTRPPRTRDDDADTSTTRKRPRTNVTRTLYPVP</sequence>
<evidence type="ECO:0000313" key="3">
    <source>
        <dbReference type="EMBL" id="MCV7069310.1"/>
    </source>
</evidence>
<gene>
    <name evidence="3" type="ORF">H7H73_01020</name>
    <name evidence="4" type="ORF">MJO55_02215</name>
</gene>
<feature type="region of interest" description="Disordered" evidence="1">
    <location>
        <begin position="1"/>
        <end position="22"/>
    </location>
</feature>
<feature type="compositionally biased region" description="Basic and acidic residues" evidence="1">
    <location>
        <begin position="1"/>
        <end position="13"/>
    </location>
</feature>
<proteinExistence type="predicted"/>
<name>A0A9X3BNL1_9MYCO</name>
<keyword evidence="2" id="KW-0812">Transmembrane</keyword>
<accession>A0A9X3BNL1</accession>
<reference evidence="3" key="1">
    <citation type="submission" date="2020-07" db="EMBL/GenBank/DDBJ databases">
        <authorList>
            <person name="Pettersson B.M.F."/>
            <person name="Behra P.R.K."/>
            <person name="Ramesh M."/>
            <person name="Das S."/>
            <person name="Dasgupta S."/>
            <person name="Kirsebom L.A."/>
        </authorList>
    </citation>
    <scope>NUCLEOTIDE SEQUENCE</scope>
    <source>
        <strain evidence="3">DSM 45406</strain>
    </source>
</reference>
<dbReference type="EMBL" id="JACKRN010000044">
    <property type="protein sequence ID" value="MCV7069310.1"/>
    <property type="molecule type" value="Genomic_DNA"/>
</dbReference>
<reference evidence="3" key="2">
    <citation type="journal article" date="2022" name="BMC Genomics">
        <title>Comparative genome analysis of mycobacteria focusing on tRNA and non-coding RNA.</title>
        <authorList>
            <person name="Behra P.R.K."/>
            <person name="Pettersson B.M.F."/>
            <person name="Ramesh M."/>
            <person name="Das S."/>
            <person name="Dasgupta S."/>
            <person name="Kirsebom L.A."/>
        </authorList>
    </citation>
    <scope>NUCLEOTIDE SEQUENCE</scope>
    <source>
        <strain evidence="3">DSM 45406</strain>
    </source>
</reference>
<evidence type="ECO:0000313" key="4">
    <source>
        <dbReference type="EMBL" id="ULP37282.1"/>
    </source>
</evidence>
<evidence type="ECO:0000313" key="5">
    <source>
        <dbReference type="Proteomes" id="UP001055159"/>
    </source>
</evidence>
<protein>
    <submittedName>
        <fullName evidence="3">Uncharacterized protein</fullName>
    </submittedName>
</protein>
<dbReference type="EMBL" id="CP092427">
    <property type="protein sequence ID" value="ULP37282.1"/>
    <property type="molecule type" value="Genomic_DNA"/>
</dbReference>
<dbReference type="Proteomes" id="UP001055159">
    <property type="component" value="Chromosome"/>
</dbReference>
<feature type="transmembrane region" description="Helical" evidence="2">
    <location>
        <begin position="28"/>
        <end position="49"/>
    </location>
</feature>